<reference evidence="3" key="1">
    <citation type="submission" date="2016-06" db="EMBL/GenBank/DDBJ databases">
        <authorList>
            <person name="Varghese N."/>
        </authorList>
    </citation>
    <scope>NUCLEOTIDE SEQUENCE [LARGE SCALE GENOMIC DNA]</scope>
    <source>
        <strain evidence="3">DSM 43171</strain>
    </source>
</reference>
<organism evidence="2 3">
    <name type="scientific">Micromonospora halophytica</name>
    <dbReference type="NCBI Taxonomy" id="47864"/>
    <lineage>
        <taxon>Bacteria</taxon>
        <taxon>Bacillati</taxon>
        <taxon>Actinomycetota</taxon>
        <taxon>Actinomycetes</taxon>
        <taxon>Micromonosporales</taxon>
        <taxon>Micromonosporaceae</taxon>
        <taxon>Micromonospora</taxon>
    </lineage>
</organism>
<dbReference type="STRING" id="47864.GA0070560_11455"/>
<name>A0A1C5ING1_9ACTN</name>
<dbReference type="AlphaFoldDB" id="A0A1C5ING1"/>
<evidence type="ECO:0000313" key="2">
    <source>
        <dbReference type="EMBL" id="SCG59832.1"/>
    </source>
</evidence>
<protein>
    <submittedName>
        <fullName evidence="2">TadE-like protein</fullName>
    </submittedName>
</protein>
<accession>A0A1C5ING1</accession>
<dbReference type="Proteomes" id="UP000199408">
    <property type="component" value="Unassembled WGS sequence"/>
</dbReference>
<evidence type="ECO:0000256" key="1">
    <source>
        <dbReference type="SAM" id="MobiDB-lite"/>
    </source>
</evidence>
<keyword evidence="3" id="KW-1185">Reference proteome</keyword>
<feature type="compositionally biased region" description="Basic residues" evidence="1">
    <location>
        <begin position="1"/>
        <end position="17"/>
    </location>
</feature>
<sequence length="155" mass="15969">MTREQRRSRHPRRRAPRLRGDRGSVSVEMALSYVPLMVLAALAVVACLRLASAAIDVNSAAAAAARQASLARTPGEARAAGADGASATLAGRAFTCQPSTVTVDPGAFVPGGQVSATVACTVRLEDLYGLGLPGTITIRGTSHQPLDTYRGTTAP</sequence>
<evidence type="ECO:0000313" key="3">
    <source>
        <dbReference type="Proteomes" id="UP000199408"/>
    </source>
</evidence>
<feature type="region of interest" description="Disordered" evidence="1">
    <location>
        <begin position="1"/>
        <end position="21"/>
    </location>
</feature>
<dbReference type="EMBL" id="FMDN01000014">
    <property type="protein sequence ID" value="SCG59832.1"/>
    <property type="molecule type" value="Genomic_DNA"/>
</dbReference>
<gene>
    <name evidence="2" type="ORF">GA0070560_11455</name>
</gene>
<proteinExistence type="predicted"/>